<proteinExistence type="predicted"/>
<dbReference type="RefSeq" id="WP_079681976.1">
    <property type="nucleotide sequence ID" value="NZ_FUYQ01000001.1"/>
</dbReference>
<sequence length="241" mass="27030">MRTEFKLKTLAVGLLVSSMVACTGKTSEDNTSCAGDTTCCSKDSVCNKNKEMTYTKKYTNADFYKDGKFDQEVAMKAFKDMFEFYGVPFTPLMEKDMWVTDFGLGDFENVGMGGIFWVNDQEHGYFAHEIYLLPSQMIPEHAHMKTKFPAKFESWMVQKGMCYNFSAVGEETPNPPALPESQKGFITSKNFVVQQAGEIVHLKKIETFHFLIAGPGGAVVSEWASYHDNAGLRFTNTKASL</sequence>
<evidence type="ECO:0000313" key="3">
    <source>
        <dbReference type="Proteomes" id="UP000190852"/>
    </source>
</evidence>
<name>A0A1T4ZXF0_9BACT</name>
<dbReference type="InterPro" id="IPR014710">
    <property type="entry name" value="RmlC-like_jellyroll"/>
</dbReference>
<keyword evidence="1" id="KW-0732">Signal</keyword>
<feature type="chain" id="PRO_5012617302" evidence="1">
    <location>
        <begin position="22"/>
        <end position="241"/>
    </location>
</feature>
<dbReference type="EMBL" id="FUYQ01000001">
    <property type="protein sequence ID" value="SKB27207.1"/>
    <property type="molecule type" value="Genomic_DNA"/>
</dbReference>
<organism evidence="2 3">
    <name type="scientific">Parabacteroides chartae</name>
    <dbReference type="NCBI Taxonomy" id="1037355"/>
    <lineage>
        <taxon>Bacteria</taxon>
        <taxon>Pseudomonadati</taxon>
        <taxon>Bacteroidota</taxon>
        <taxon>Bacteroidia</taxon>
        <taxon>Bacteroidales</taxon>
        <taxon>Tannerellaceae</taxon>
        <taxon>Parabacteroides</taxon>
    </lineage>
</organism>
<dbReference type="PROSITE" id="PS51257">
    <property type="entry name" value="PROKAR_LIPOPROTEIN"/>
    <property type="match status" value="1"/>
</dbReference>
<evidence type="ECO:0000256" key="1">
    <source>
        <dbReference type="SAM" id="SignalP"/>
    </source>
</evidence>
<feature type="signal peptide" evidence="1">
    <location>
        <begin position="1"/>
        <end position="21"/>
    </location>
</feature>
<dbReference type="GO" id="GO:0016853">
    <property type="term" value="F:isomerase activity"/>
    <property type="evidence" value="ECO:0007669"/>
    <property type="project" value="UniProtKB-KW"/>
</dbReference>
<protein>
    <submittedName>
        <fullName evidence="2">D-lyxose ketol-isomerase</fullName>
    </submittedName>
</protein>
<keyword evidence="3" id="KW-1185">Reference proteome</keyword>
<accession>A0A1T4ZXF0</accession>
<dbReference type="Gene3D" id="2.60.120.10">
    <property type="entry name" value="Jelly Rolls"/>
    <property type="match status" value="1"/>
</dbReference>
<evidence type="ECO:0000313" key="2">
    <source>
        <dbReference type="EMBL" id="SKB27207.1"/>
    </source>
</evidence>
<gene>
    <name evidence="2" type="ORF">SAMN05660349_00216</name>
</gene>
<keyword evidence="2" id="KW-0413">Isomerase</keyword>
<reference evidence="3" key="1">
    <citation type="submission" date="2017-02" db="EMBL/GenBank/DDBJ databases">
        <authorList>
            <person name="Varghese N."/>
            <person name="Submissions S."/>
        </authorList>
    </citation>
    <scope>NUCLEOTIDE SEQUENCE [LARGE SCALE GENOMIC DNA]</scope>
    <source>
        <strain evidence="3">DSM 24967</strain>
    </source>
</reference>
<dbReference type="Proteomes" id="UP000190852">
    <property type="component" value="Unassembled WGS sequence"/>
</dbReference>
<dbReference type="AlphaFoldDB" id="A0A1T4ZXF0"/>